<dbReference type="EMBL" id="LCZI01000143">
    <property type="protein sequence ID" value="KKZ68193.1"/>
    <property type="molecule type" value="Genomic_DNA"/>
</dbReference>
<dbReference type="VEuPathDB" id="FungiDB:EMCG_06154"/>
<evidence type="ECO:0000313" key="2">
    <source>
        <dbReference type="Proteomes" id="UP000034164"/>
    </source>
</evidence>
<gene>
    <name evidence="1" type="ORF">EMCG_06154</name>
</gene>
<protein>
    <submittedName>
        <fullName evidence="1">Uncharacterized protein</fullName>
    </submittedName>
</protein>
<organism evidence="1 2">
    <name type="scientific">[Emmonsia] crescens</name>
    <dbReference type="NCBI Taxonomy" id="73230"/>
    <lineage>
        <taxon>Eukaryota</taxon>
        <taxon>Fungi</taxon>
        <taxon>Dikarya</taxon>
        <taxon>Ascomycota</taxon>
        <taxon>Pezizomycotina</taxon>
        <taxon>Eurotiomycetes</taxon>
        <taxon>Eurotiomycetidae</taxon>
        <taxon>Onygenales</taxon>
        <taxon>Ajellomycetaceae</taxon>
        <taxon>Emergomyces</taxon>
    </lineage>
</organism>
<comment type="caution">
    <text evidence="1">The sequence shown here is derived from an EMBL/GenBank/DDBJ whole genome shotgun (WGS) entry which is preliminary data.</text>
</comment>
<accession>A0A0G2ICB4</accession>
<dbReference type="AlphaFoldDB" id="A0A0G2ICB4"/>
<reference evidence="2" key="1">
    <citation type="journal article" date="2015" name="PLoS Genet.">
        <title>The dynamic genome and transcriptome of the human fungal pathogen Blastomyces and close relative Emmonsia.</title>
        <authorList>
            <person name="Munoz J.F."/>
            <person name="Gauthier G.M."/>
            <person name="Desjardins C.A."/>
            <person name="Gallo J.E."/>
            <person name="Holder J."/>
            <person name="Sullivan T.D."/>
            <person name="Marty A.J."/>
            <person name="Carmen J.C."/>
            <person name="Chen Z."/>
            <person name="Ding L."/>
            <person name="Gujja S."/>
            <person name="Magrini V."/>
            <person name="Misas E."/>
            <person name="Mitreva M."/>
            <person name="Priest M."/>
            <person name="Saif S."/>
            <person name="Whiston E.A."/>
            <person name="Young S."/>
            <person name="Zeng Q."/>
            <person name="Goldman W.E."/>
            <person name="Mardis E.R."/>
            <person name="Taylor J.W."/>
            <person name="McEwen J.G."/>
            <person name="Clay O.K."/>
            <person name="Klein B.S."/>
            <person name="Cuomo C.A."/>
        </authorList>
    </citation>
    <scope>NUCLEOTIDE SEQUENCE [LARGE SCALE GENOMIC DNA]</scope>
    <source>
        <strain evidence="2">UAMH 3008</strain>
    </source>
</reference>
<dbReference type="Proteomes" id="UP000034164">
    <property type="component" value="Unassembled WGS sequence"/>
</dbReference>
<proteinExistence type="predicted"/>
<sequence length="158" mass="17852">MENGSLQPDSLSMVEKRRNRVSNSASLHRWILVPRSTYVSLFVTQRHQQKGKQKRNHKLGLCICVVPRPMVLHSLTPPGVPRRPAIDGTSKVLNGITNRERKCQQPISDNQPAQNCNRGHDDDNDCIVPASPFQYRAVFVAELDRDETHPPSLRLGVE</sequence>
<name>A0A0G2ICB4_9EURO</name>
<evidence type="ECO:0000313" key="1">
    <source>
        <dbReference type="EMBL" id="KKZ68193.1"/>
    </source>
</evidence>